<accession>A0AAV4MQG0</accession>
<name>A0AAV4MQG0_CAEEX</name>
<organism evidence="1 2">
    <name type="scientific">Caerostris extrusa</name>
    <name type="common">Bark spider</name>
    <name type="synonym">Caerostris bankana</name>
    <dbReference type="NCBI Taxonomy" id="172846"/>
    <lineage>
        <taxon>Eukaryota</taxon>
        <taxon>Metazoa</taxon>
        <taxon>Ecdysozoa</taxon>
        <taxon>Arthropoda</taxon>
        <taxon>Chelicerata</taxon>
        <taxon>Arachnida</taxon>
        <taxon>Araneae</taxon>
        <taxon>Araneomorphae</taxon>
        <taxon>Entelegynae</taxon>
        <taxon>Araneoidea</taxon>
        <taxon>Araneidae</taxon>
        <taxon>Caerostris</taxon>
    </lineage>
</organism>
<dbReference type="GO" id="GO:0003676">
    <property type="term" value="F:nucleic acid binding"/>
    <property type="evidence" value="ECO:0007669"/>
    <property type="project" value="InterPro"/>
</dbReference>
<dbReference type="Gene3D" id="3.30.420.10">
    <property type="entry name" value="Ribonuclease H-like superfamily/Ribonuclease H"/>
    <property type="match status" value="1"/>
</dbReference>
<protein>
    <submittedName>
        <fullName evidence="1">Uncharacterized protein</fullName>
    </submittedName>
</protein>
<proteinExistence type="predicted"/>
<sequence>MDETLNESIESASQTNISRTTICLHVSIKICTITPGLMDGPLRSPDLSNLDFSLWGARKAIVQKDPVESEKDLVAKRLCC</sequence>
<gene>
    <name evidence="1" type="ORF">CEXT_63541</name>
</gene>
<dbReference type="AlphaFoldDB" id="A0AAV4MQG0"/>
<dbReference type="EMBL" id="BPLR01002370">
    <property type="protein sequence ID" value="GIX73064.1"/>
    <property type="molecule type" value="Genomic_DNA"/>
</dbReference>
<keyword evidence="2" id="KW-1185">Reference proteome</keyword>
<evidence type="ECO:0000313" key="2">
    <source>
        <dbReference type="Proteomes" id="UP001054945"/>
    </source>
</evidence>
<reference evidence="1 2" key="1">
    <citation type="submission" date="2021-06" db="EMBL/GenBank/DDBJ databases">
        <title>Caerostris extrusa draft genome.</title>
        <authorList>
            <person name="Kono N."/>
            <person name="Arakawa K."/>
        </authorList>
    </citation>
    <scope>NUCLEOTIDE SEQUENCE [LARGE SCALE GENOMIC DNA]</scope>
</reference>
<evidence type="ECO:0000313" key="1">
    <source>
        <dbReference type="EMBL" id="GIX73064.1"/>
    </source>
</evidence>
<dbReference type="Proteomes" id="UP001054945">
    <property type="component" value="Unassembled WGS sequence"/>
</dbReference>
<comment type="caution">
    <text evidence="1">The sequence shown here is derived from an EMBL/GenBank/DDBJ whole genome shotgun (WGS) entry which is preliminary data.</text>
</comment>
<dbReference type="InterPro" id="IPR036397">
    <property type="entry name" value="RNaseH_sf"/>
</dbReference>